<proteinExistence type="predicted"/>
<evidence type="ECO:0000256" key="2">
    <source>
        <dbReference type="SAM" id="Phobius"/>
    </source>
</evidence>
<dbReference type="AlphaFoldDB" id="A0A9P4NRZ0"/>
<dbReference type="EMBL" id="MU007034">
    <property type="protein sequence ID" value="KAF2431049.1"/>
    <property type="molecule type" value="Genomic_DNA"/>
</dbReference>
<feature type="region of interest" description="Disordered" evidence="1">
    <location>
        <begin position="126"/>
        <end position="156"/>
    </location>
</feature>
<name>A0A9P4NRZ0_9PEZI</name>
<feature type="transmembrane region" description="Helical" evidence="2">
    <location>
        <begin position="287"/>
        <end position="308"/>
    </location>
</feature>
<evidence type="ECO:0000313" key="3">
    <source>
        <dbReference type="EMBL" id="KAF2431049.1"/>
    </source>
</evidence>
<reference evidence="3" key="1">
    <citation type="journal article" date="2020" name="Stud. Mycol.">
        <title>101 Dothideomycetes genomes: a test case for predicting lifestyles and emergence of pathogens.</title>
        <authorList>
            <person name="Haridas S."/>
            <person name="Albert R."/>
            <person name="Binder M."/>
            <person name="Bloem J."/>
            <person name="Labutti K."/>
            <person name="Salamov A."/>
            <person name="Andreopoulos B."/>
            <person name="Baker S."/>
            <person name="Barry K."/>
            <person name="Bills G."/>
            <person name="Bluhm B."/>
            <person name="Cannon C."/>
            <person name="Castanera R."/>
            <person name="Culley D."/>
            <person name="Daum C."/>
            <person name="Ezra D."/>
            <person name="Gonzalez J."/>
            <person name="Henrissat B."/>
            <person name="Kuo A."/>
            <person name="Liang C."/>
            <person name="Lipzen A."/>
            <person name="Lutzoni F."/>
            <person name="Magnuson J."/>
            <person name="Mondo S."/>
            <person name="Nolan M."/>
            <person name="Ohm R."/>
            <person name="Pangilinan J."/>
            <person name="Park H.-J."/>
            <person name="Ramirez L."/>
            <person name="Alfaro M."/>
            <person name="Sun H."/>
            <person name="Tritt A."/>
            <person name="Yoshinaga Y."/>
            <person name="Zwiers L.-H."/>
            <person name="Turgeon B."/>
            <person name="Goodwin S."/>
            <person name="Spatafora J."/>
            <person name="Crous P."/>
            <person name="Grigoriev I."/>
        </authorList>
    </citation>
    <scope>NUCLEOTIDE SEQUENCE</scope>
    <source>
        <strain evidence="3">CBS 130266</strain>
    </source>
</reference>
<keyword evidence="4" id="KW-1185">Reference proteome</keyword>
<gene>
    <name evidence="3" type="ORF">EJ08DRAFT_649138</name>
</gene>
<evidence type="ECO:0000256" key="1">
    <source>
        <dbReference type="SAM" id="MobiDB-lite"/>
    </source>
</evidence>
<protein>
    <submittedName>
        <fullName evidence="3">Uncharacterized protein</fullName>
    </submittedName>
</protein>
<sequence length="421" mass="46572">MNSTSVIPRVGYTCRTCSQSIRHPVKQRRLWTASIPASRHTILPRIVSRRTAATLAAPTVEPKTTKSKEKSFWENEWTIYSADNAHLVRKAQTFGNEILNHKGIPTEEETMKAMSILQFAASQLTRPTPQEAPTQTKESDTIPQSRGGLEGGLLSLDSTKPAHPMSISISIDLLSTLAYKIITHPPVFITVPILESYVKTQSTLQRPQSFPEIFELYATKPAPILDSSPVRYKTPNPNSSTQAIPKEAADMALDAAIAAADLELALGIIESSYTRPAFQRNKFLKNAAPGLSALALAPAAALALASQLPQYTNVADPTQLTYIAFASILTYVTAASTLGFVAITTRNDQMERVTWVTGTPLRTRWLREEERAAMDRVAMAWGFKDWRRRGEEEGAEWEELKVECGLRNMVLDKVSLMEGME</sequence>
<feature type="transmembrane region" description="Helical" evidence="2">
    <location>
        <begin position="320"/>
        <end position="343"/>
    </location>
</feature>
<feature type="compositionally biased region" description="Polar residues" evidence="1">
    <location>
        <begin position="126"/>
        <end position="144"/>
    </location>
</feature>
<comment type="caution">
    <text evidence="3">The sequence shown here is derived from an EMBL/GenBank/DDBJ whole genome shotgun (WGS) entry which is preliminary data.</text>
</comment>
<keyword evidence="2" id="KW-1133">Transmembrane helix</keyword>
<evidence type="ECO:0000313" key="4">
    <source>
        <dbReference type="Proteomes" id="UP000800235"/>
    </source>
</evidence>
<keyword evidence="2" id="KW-0812">Transmembrane</keyword>
<dbReference type="Proteomes" id="UP000800235">
    <property type="component" value="Unassembled WGS sequence"/>
</dbReference>
<accession>A0A9P4NRZ0</accession>
<organism evidence="3 4">
    <name type="scientific">Tothia fuscella</name>
    <dbReference type="NCBI Taxonomy" id="1048955"/>
    <lineage>
        <taxon>Eukaryota</taxon>
        <taxon>Fungi</taxon>
        <taxon>Dikarya</taxon>
        <taxon>Ascomycota</taxon>
        <taxon>Pezizomycotina</taxon>
        <taxon>Dothideomycetes</taxon>
        <taxon>Pleosporomycetidae</taxon>
        <taxon>Venturiales</taxon>
        <taxon>Cylindrosympodiaceae</taxon>
        <taxon>Tothia</taxon>
    </lineage>
</organism>
<keyword evidence="2" id="KW-0472">Membrane</keyword>
<dbReference type="OrthoDB" id="5360701at2759"/>